<feature type="non-terminal residue" evidence="2">
    <location>
        <position position="84"/>
    </location>
</feature>
<keyword evidence="1" id="KW-1133">Transmembrane helix</keyword>
<dbReference type="Proteomes" id="UP001432322">
    <property type="component" value="Unassembled WGS sequence"/>
</dbReference>
<sequence>RLQSKHRSARSTIAIRRSLIALFLQLVAPLTLFVIPAIVIFIGLLNENSLTFEFLMVLFLILQWHSIAHNVILISITSAYRNVI</sequence>
<dbReference type="EMBL" id="BTSY01000004">
    <property type="protein sequence ID" value="GMT25531.1"/>
    <property type="molecule type" value="Genomic_DNA"/>
</dbReference>
<dbReference type="InterPro" id="IPR053220">
    <property type="entry name" value="Nematode_rcpt-like_serp_H"/>
</dbReference>
<name>A0AAV5W0C2_9BILA</name>
<reference evidence="2" key="1">
    <citation type="submission" date="2023-10" db="EMBL/GenBank/DDBJ databases">
        <title>Genome assembly of Pristionchus species.</title>
        <authorList>
            <person name="Yoshida K."/>
            <person name="Sommer R.J."/>
        </authorList>
    </citation>
    <scope>NUCLEOTIDE SEQUENCE</scope>
    <source>
        <strain evidence="2">RS5133</strain>
    </source>
</reference>
<keyword evidence="3" id="KW-1185">Reference proteome</keyword>
<organism evidence="2 3">
    <name type="scientific">Pristionchus fissidentatus</name>
    <dbReference type="NCBI Taxonomy" id="1538716"/>
    <lineage>
        <taxon>Eukaryota</taxon>
        <taxon>Metazoa</taxon>
        <taxon>Ecdysozoa</taxon>
        <taxon>Nematoda</taxon>
        <taxon>Chromadorea</taxon>
        <taxon>Rhabditida</taxon>
        <taxon>Rhabditina</taxon>
        <taxon>Diplogasteromorpha</taxon>
        <taxon>Diplogasteroidea</taxon>
        <taxon>Neodiplogasteridae</taxon>
        <taxon>Pristionchus</taxon>
    </lineage>
</organism>
<gene>
    <name evidence="2" type="ORF">PFISCL1PPCAC_16828</name>
</gene>
<evidence type="ECO:0000313" key="3">
    <source>
        <dbReference type="Proteomes" id="UP001432322"/>
    </source>
</evidence>
<dbReference type="InterPro" id="IPR019422">
    <property type="entry name" value="7TM_GPCR_serpentine_rcpt_Srh"/>
</dbReference>
<accession>A0AAV5W0C2</accession>
<protein>
    <recommendedName>
        <fullName evidence="4">G protein-coupled receptor</fullName>
    </recommendedName>
</protein>
<comment type="caution">
    <text evidence="2">The sequence shown here is derived from an EMBL/GenBank/DDBJ whole genome shotgun (WGS) entry which is preliminary data.</text>
</comment>
<dbReference type="PANTHER" id="PTHR22941:SF26">
    <property type="entry name" value="SERPENTINE RECEPTOR, CLASS H"/>
    <property type="match status" value="1"/>
</dbReference>
<feature type="transmembrane region" description="Helical" evidence="1">
    <location>
        <begin position="20"/>
        <end position="42"/>
    </location>
</feature>
<keyword evidence="1" id="KW-0472">Membrane</keyword>
<keyword evidence="1" id="KW-0812">Transmembrane</keyword>
<evidence type="ECO:0000256" key="1">
    <source>
        <dbReference type="SAM" id="Phobius"/>
    </source>
</evidence>
<proteinExistence type="predicted"/>
<evidence type="ECO:0008006" key="4">
    <source>
        <dbReference type="Google" id="ProtNLM"/>
    </source>
</evidence>
<dbReference type="Pfam" id="PF10318">
    <property type="entry name" value="7TM_GPCR_Srh"/>
    <property type="match status" value="1"/>
</dbReference>
<dbReference type="AlphaFoldDB" id="A0AAV5W0C2"/>
<dbReference type="PANTHER" id="PTHR22941">
    <property type="entry name" value="SERPENTINE RECEPTOR"/>
    <property type="match status" value="1"/>
</dbReference>
<feature type="transmembrane region" description="Helical" evidence="1">
    <location>
        <begin position="54"/>
        <end position="80"/>
    </location>
</feature>
<feature type="non-terminal residue" evidence="2">
    <location>
        <position position="1"/>
    </location>
</feature>
<evidence type="ECO:0000313" key="2">
    <source>
        <dbReference type="EMBL" id="GMT25531.1"/>
    </source>
</evidence>